<proteinExistence type="predicted"/>
<dbReference type="EMBL" id="LAZR01004972">
    <property type="protein sequence ID" value="KKN04000.1"/>
    <property type="molecule type" value="Genomic_DNA"/>
</dbReference>
<accession>A0A0F9M964</accession>
<organism evidence="1">
    <name type="scientific">marine sediment metagenome</name>
    <dbReference type="NCBI Taxonomy" id="412755"/>
    <lineage>
        <taxon>unclassified sequences</taxon>
        <taxon>metagenomes</taxon>
        <taxon>ecological metagenomes</taxon>
    </lineage>
</organism>
<name>A0A0F9M964_9ZZZZ</name>
<protein>
    <submittedName>
        <fullName evidence="1">Uncharacterized protein</fullName>
    </submittedName>
</protein>
<sequence length="113" mass="11608">MGDVTLTPIQAVPGSVDGSTPQAMAAADNYIMRNDGKTILHFIKTGAGAATITIVTPKTVGGLAVAEQTFVVDATTGIEFAGPFPPDLYNDPSGDIDISTSEDTAITVQAIRL</sequence>
<gene>
    <name evidence="1" type="ORF">LCGC14_1102110</name>
</gene>
<reference evidence="1" key="1">
    <citation type="journal article" date="2015" name="Nature">
        <title>Complex archaea that bridge the gap between prokaryotes and eukaryotes.</title>
        <authorList>
            <person name="Spang A."/>
            <person name="Saw J.H."/>
            <person name="Jorgensen S.L."/>
            <person name="Zaremba-Niedzwiedzka K."/>
            <person name="Martijn J."/>
            <person name="Lind A.E."/>
            <person name="van Eijk R."/>
            <person name="Schleper C."/>
            <person name="Guy L."/>
            <person name="Ettema T.J."/>
        </authorList>
    </citation>
    <scope>NUCLEOTIDE SEQUENCE</scope>
</reference>
<evidence type="ECO:0000313" key="1">
    <source>
        <dbReference type="EMBL" id="KKN04000.1"/>
    </source>
</evidence>
<dbReference type="AlphaFoldDB" id="A0A0F9M964"/>
<comment type="caution">
    <text evidence="1">The sequence shown here is derived from an EMBL/GenBank/DDBJ whole genome shotgun (WGS) entry which is preliminary data.</text>
</comment>